<dbReference type="InterPro" id="IPR000361">
    <property type="entry name" value="ATAP_core_dom"/>
</dbReference>
<dbReference type="PANTHER" id="PTHR47265:SF1">
    <property type="entry name" value="IRON-SULFUR ASSEMBLY PROTEIN ISCA, CHLOROPLASTIC"/>
    <property type="match status" value="1"/>
</dbReference>
<dbReference type="InterPro" id="IPR035903">
    <property type="entry name" value="HesB-like_dom_sf"/>
</dbReference>
<organism evidence="2 3">
    <name type="scientific">Paenibacillus uliginis N3/975</name>
    <dbReference type="NCBI Taxonomy" id="1313296"/>
    <lineage>
        <taxon>Bacteria</taxon>
        <taxon>Bacillati</taxon>
        <taxon>Bacillota</taxon>
        <taxon>Bacilli</taxon>
        <taxon>Bacillales</taxon>
        <taxon>Paenibacillaceae</taxon>
        <taxon>Paenibacillus</taxon>
    </lineage>
</organism>
<dbReference type="GO" id="GO:0016226">
    <property type="term" value="P:iron-sulfur cluster assembly"/>
    <property type="evidence" value="ECO:0007669"/>
    <property type="project" value="InterPro"/>
</dbReference>
<dbReference type="GO" id="GO:0051537">
    <property type="term" value="F:2 iron, 2 sulfur cluster binding"/>
    <property type="evidence" value="ECO:0007669"/>
    <property type="project" value="UniProtKB-ARBA"/>
</dbReference>
<name>A0A1X7HKQ1_9BACL</name>
<dbReference type="InterPro" id="IPR031108">
    <property type="entry name" value="IscA_plant_cyanobact"/>
</dbReference>
<accession>A0A1X7HKQ1</accession>
<dbReference type="EMBL" id="LT840184">
    <property type="protein sequence ID" value="SMF87818.1"/>
    <property type="molecule type" value="Genomic_DNA"/>
</dbReference>
<dbReference type="PANTHER" id="PTHR47265">
    <property type="entry name" value="IRON-SULFUR ASSEMBLY PROTEIN ISCA, CHLOROPLASTIC"/>
    <property type="match status" value="1"/>
</dbReference>
<dbReference type="PROSITE" id="PS01152">
    <property type="entry name" value="HESB"/>
    <property type="match status" value="1"/>
</dbReference>
<evidence type="ECO:0000313" key="3">
    <source>
        <dbReference type="Proteomes" id="UP000192940"/>
    </source>
</evidence>
<keyword evidence="3" id="KW-1185">Reference proteome</keyword>
<evidence type="ECO:0000259" key="1">
    <source>
        <dbReference type="Pfam" id="PF01521"/>
    </source>
</evidence>
<dbReference type="SUPFAM" id="SSF89360">
    <property type="entry name" value="HesB-like domain"/>
    <property type="match status" value="1"/>
</dbReference>
<dbReference type="InterPro" id="IPR017870">
    <property type="entry name" value="FeS_cluster_insertion_CS"/>
</dbReference>
<dbReference type="RefSeq" id="WP_208914741.1">
    <property type="nucleotide sequence ID" value="NZ_LT840184.1"/>
</dbReference>
<protein>
    <submittedName>
        <fullName evidence="2">Iron-sulfur cluster assembly protein</fullName>
    </submittedName>
</protein>
<dbReference type="Pfam" id="PF01521">
    <property type="entry name" value="Fe-S_biosyn"/>
    <property type="match status" value="1"/>
</dbReference>
<dbReference type="NCBIfam" id="TIGR00049">
    <property type="entry name" value="iron-sulfur cluster assembly accessory protein"/>
    <property type="match status" value="1"/>
</dbReference>
<evidence type="ECO:0000313" key="2">
    <source>
        <dbReference type="EMBL" id="SMF87818.1"/>
    </source>
</evidence>
<sequence length="118" mass="12804">MIHISEVATDKIVDMLKDIGGDQYFLRLGVSEDGCSGLSYSISFDDSLEEGDQVIGWGGFQVAIDYASEQFLEGVQIDYKETGMTGGFTIDNPNAKFTCGCGASFRTATYRGKAKKCD</sequence>
<dbReference type="Proteomes" id="UP000192940">
    <property type="component" value="Chromosome I"/>
</dbReference>
<gene>
    <name evidence="2" type="ORF">SAMN05661091_3942</name>
</gene>
<dbReference type="AlphaFoldDB" id="A0A1X7HKQ1"/>
<dbReference type="STRING" id="1313296.SAMN05661091_3942"/>
<feature type="domain" description="Core" evidence="1">
    <location>
        <begin position="2"/>
        <end position="102"/>
    </location>
</feature>
<reference evidence="2 3" key="1">
    <citation type="submission" date="2017-04" db="EMBL/GenBank/DDBJ databases">
        <authorList>
            <person name="Afonso C.L."/>
            <person name="Miller P.J."/>
            <person name="Scott M.A."/>
            <person name="Spackman E."/>
            <person name="Goraichik I."/>
            <person name="Dimitrov K.M."/>
            <person name="Suarez D.L."/>
            <person name="Swayne D.E."/>
        </authorList>
    </citation>
    <scope>NUCLEOTIDE SEQUENCE [LARGE SCALE GENOMIC DNA]</scope>
    <source>
        <strain evidence="2 3">N3/975</strain>
    </source>
</reference>
<dbReference type="Gene3D" id="2.60.300.12">
    <property type="entry name" value="HesB-like domain"/>
    <property type="match status" value="1"/>
</dbReference>
<dbReference type="InterPro" id="IPR016092">
    <property type="entry name" value="ATAP"/>
</dbReference>
<proteinExistence type="predicted"/>